<dbReference type="AlphaFoldDB" id="A0A8J7GGB0"/>
<accession>A0A8J7GGB0</accession>
<name>A0A8J7GGB0_9ACTN</name>
<dbReference type="Proteomes" id="UP000622552">
    <property type="component" value="Unassembled WGS sequence"/>
</dbReference>
<keyword evidence="2" id="KW-1185">Reference proteome</keyword>
<proteinExistence type="predicted"/>
<comment type="caution">
    <text evidence="1">The sequence shown here is derived from an EMBL/GenBank/DDBJ whole genome shotgun (WGS) entry which is preliminary data.</text>
</comment>
<reference evidence="1" key="1">
    <citation type="submission" date="2020-11" db="EMBL/GenBank/DDBJ databases">
        <title>Sequencing the genomes of 1000 actinobacteria strains.</title>
        <authorList>
            <person name="Klenk H.-P."/>
        </authorList>
    </citation>
    <scope>NUCLEOTIDE SEQUENCE</scope>
    <source>
        <strain evidence="1">DSM 45356</strain>
    </source>
</reference>
<dbReference type="RefSeq" id="WP_197005201.1">
    <property type="nucleotide sequence ID" value="NZ_BONS01000037.1"/>
</dbReference>
<protein>
    <submittedName>
        <fullName evidence="1">Uncharacterized protein</fullName>
    </submittedName>
</protein>
<gene>
    <name evidence="1" type="ORF">IW245_004638</name>
</gene>
<evidence type="ECO:0000313" key="1">
    <source>
        <dbReference type="EMBL" id="MBG6138444.1"/>
    </source>
</evidence>
<organism evidence="1 2">
    <name type="scientific">Longispora fulva</name>
    <dbReference type="NCBI Taxonomy" id="619741"/>
    <lineage>
        <taxon>Bacteria</taxon>
        <taxon>Bacillati</taxon>
        <taxon>Actinomycetota</taxon>
        <taxon>Actinomycetes</taxon>
        <taxon>Micromonosporales</taxon>
        <taxon>Micromonosporaceae</taxon>
        <taxon>Longispora</taxon>
    </lineage>
</organism>
<sequence length="73" mass="7953">MTAARTAAIRAALASPTQPEEAWLRRAENLREKGKAPSLEEYTDRLRPWLAEPERLAAGLVAKDAAALARRGA</sequence>
<evidence type="ECO:0000313" key="2">
    <source>
        <dbReference type="Proteomes" id="UP000622552"/>
    </source>
</evidence>
<dbReference type="EMBL" id="JADOUF010000001">
    <property type="protein sequence ID" value="MBG6138444.1"/>
    <property type="molecule type" value="Genomic_DNA"/>
</dbReference>